<dbReference type="InterPro" id="IPR037401">
    <property type="entry name" value="SnoaL-like"/>
</dbReference>
<gene>
    <name evidence="2" type="ORF">IW245_000391</name>
</gene>
<reference evidence="2" key="1">
    <citation type="submission" date="2020-11" db="EMBL/GenBank/DDBJ databases">
        <title>Sequencing the genomes of 1000 actinobacteria strains.</title>
        <authorList>
            <person name="Klenk H.-P."/>
        </authorList>
    </citation>
    <scope>NUCLEOTIDE SEQUENCE</scope>
    <source>
        <strain evidence="2">DSM 45356</strain>
    </source>
</reference>
<feature type="domain" description="SnoaL-like" evidence="1">
    <location>
        <begin position="9"/>
        <end position="136"/>
    </location>
</feature>
<dbReference type="InterPro" id="IPR032710">
    <property type="entry name" value="NTF2-like_dom_sf"/>
</dbReference>
<dbReference type="CDD" id="cd00531">
    <property type="entry name" value="NTF2_like"/>
    <property type="match status" value="1"/>
</dbReference>
<sequence length="143" mass="15307">MSSTLSALAELRAEVEQFYATHFHLLDSGAAEEWALTFTEDGAFHPPSGADPVRGRAALTAGVGAGYQRLLEAGEVHRHWHGMVAVEAAGDGTVRAKCYALILATPVGGTARVHLTCVCEDVLVRDGEKLLVAERRVTRDDLP</sequence>
<dbReference type="RefSeq" id="WP_197001460.1">
    <property type="nucleotide sequence ID" value="NZ_BONS01000034.1"/>
</dbReference>
<dbReference type="Gene3D" id="3.10.450.50">
    <property type="match status" value="1"/>
</dbReference>
<dbReference type="SUPFAM" id="SSF54427">
    <property type="entry name" value="NTF2-like"/>
    <property type="match status" value="1"/>
</dbReference>
<evidence type="ECO:0000313" key="3">
    <source>
        <dbReference type="Proteomes" id="UP000622552"/>
    </source>
</evidence>
<dbReference type="Proteomes" id="UP000622552">
    <property type="component" value="Unassembled WGS sequence"/>
</dbReference>
<comment type="caution">
    <text evidence="2">The sequence shown here is derived from an EMBL/GenBank/DDBJ whole genome shotgun (WGS) entry which is preliminary data.</text>
</comment>
<keyword evidence="3" id="KW-1185">Reference proteome</keyword>
<dbReference type="EMBL" id="JADOUF010000001">
    <property type="protein sequence ID" value="MBG6134197.1"/>
    <property type="molecule type" value="Genomic_DNA"/>
</dbReference>
<evidence type="ECO:0000313" key="2">
    <source>
        <dbReference type="EMBL" id="MBG6134197.1"/>
    </source>
</evidence>
<name>A0A8J7GD21_9ACTN</name>
<accession>A0A8J7GD21</accession>
<protein>
    <recommendedName>
        <fullName evidence="1">SnoaL-like domain-containing protein</fullName>
    </recommendedName>
</protein>
<dbReference type="Pfam" id="PF13577">
    <property type="entry name" value="SnoaL_4"/>
    <property type="match status" value="1"/>
</dbReference>
<proteinExistence type="predicted"/>
<organism evidence="2 3">
    <name type="scientific">Longispora fulva</name>
    <dbReference type="NCBI Taxonomy" id="619741"/>
    <lineage>
        <taxon>Bacteria</taxon>
        <taxon>Bacillati</taxon>
        <taxon>Actinomycetota</taxon>
        <taxon>Actinomycetes</taxon>
        <taxon>Micromonosporales</taxon>
        <taxon>Micromonosporaceae</taxon>
        <taxon>Longispora</taxon>
    </lineage>
</organism>
<dbReference type="AlphaFoldDB" id="A0A8J7GD21"/>
<evidence type="ECO:0000259" key="1">
    <source>
        <dbReference type="Pfam" id="PF13577"/>
    </source>
</evidence>